<feature type="transmembrane region" description="Helical" evidence="5">
    <location>
        <begin position="536"/>
        <end position="558"/>
    </location>
</feature>
<feature type="transmembrane region" description="Helical" evidence="5">
    <location>
        <begin position="512"/>
        <end position="530"/>
    </location>
</feature>
<evidence type="ECO:0000256" key="5">
    <source>
        <dbReference type="SAM" id="Phobius"/>
    </source>
</evidence>
<dbReference type="PANTHER" id="PTHR42727:SF1">
    <property type="entry name" value="PHOSPHATE TRANSPORT SYSTEM PERMEASE"/>
    <property type="match status" value="1"/>
</dbReference>
<feature type="transmembrane region" description="Helical" evidence="5">
    <location>
        <begin position="20"/>
        <end position="43"/>
    </location>
</feature>
<feature type="transmembrane region" description="Helical" evidence="5">
    <location>
        <begin position="472"/>
        <end position="492"/>
    </location>
</feature>
<accession>A0A3B0XI83</accession>
<organism evidence="7">
    <name type="scientific">hydrothermal vent metagenome</name>
    <dbReference type="NCBI Taxonomy" id="652676"/>
    <lineage>
        <taxon>unclassified sequences</taxon>
        <taxon>metagenomes</taxon>
        <taxon>ecological metagenomes</taxon>
    </lineage>
</organism>
<feature type="transmembrane region" description="Helical" evidence="5">
    <location>
        <begin position="617"/>
        <end position="640"/>
    </location>
</feature>
<dbReference type="InterPro" id="IPR035906">
    <property type="entry name" value="MetI-like_sf"/>
</dbReference>
<evidence type="ECO:0000256" key="3">
    <source>
        <dbReference type="ARBA" id="ARBA00022989"/>
    </source>
</evidence>
<sequence length="765" mass="85469">MNDSRLQLQYNKRALKDQVARYLVSLGGIGVIFSILLIFFYLLQVVIPMFESAEMQQTAQYTVPGTQGTDKTLLLGMEEQGSIGLRLTDQGQVIFFDTMSGDIVMTKSLQLPAAITSVSKNLDWLILGLNDGRVLVLRYTFELSYPDNVRTVTPGLEYPLGEEPLQLDESDQALTHITLQSSAENVGLVAVTADHRLVFARYVREESFISEEMTTTLESRSEISLDKIQVLASAESTLEESESLKESKVSAADRVNSIMLEPALQHLYVASAAGVLYDYHLNENGFDGSPDEITFKHRISRLQLLNGGVSLLVGLENGEVQQWMQVRSQVENTHNKSLHFIRQFHESQQPVTAIASEQRRKGFAVADAKGTITLYYSTSQRTLAQLNTAGTGITKLAWSARAENLLATDDKNQMHFYQIRNEYPEVSWDVLWGKVWYEGYDEPDYIWQSSASTNEFEPKLSLIPLSFGTIKAAVYAMIFAVPIAILGAMFTAQFMSPRMRTTVKPSIEIMEALPTVILGFLAGLWLAPYVETHLAGIFTLLIILPMSFLLCAFLWGYVPNKSKFEGWEAAFLIPVVLFSIWLSMNLSSPIEQLFFDGSLRDYMSNNWGMSYDQRNSLVVGLIMGFAVIPTIFSIAEDALFSVPQHLIRGSLALGATRWQTMIYVVLPAASPGIFSAVMMGFGRAVGETMIVLMATGNTPLMDMSIFQGMRTLAANIAVEVPEAEVASTHYRVLFLAALILFLFTFFFNTIAEMIRHRLRKRYSGL</sequence>
<protein>
    <submittedName>
        <fullName evidence="7">Phosphate transport system permease protein PstC (TC 3.A.1.7.1)</fullName>
    </submittedName>
</protein>
<gene>
    <name evidence="7" type="ORF">MNBD_GAMMA09-2373</name>
</gene>
<evidence type="ECO:0000256" key="1">
    <source>
        <dbReference type="ARBA" id="ARBA00004141"/>
    </source>
</evidence>
<proteinExistence type="predicted"/>
<dbReference type="GO" id="GO:0016020">
    <property type="term" value="C:membrane"/>
    <property type="evidence" value="ECO:0007669"/>
    <property type="project" value="UniProtKB-SubCell"/>
</dbReference>
<dbReference type="AlphaFoldDB" id="A0A3B0XI83"/>
<dbReference type="InterPro" id="IPR036322">
    <property type="entry name" value="WD40_repeat_dom_sf"/>
</dbReference>
<dbReference type="PANTHER" id="PTHR42727">
    <property type="entry name" value="PHOSPHATE TRANSPORT SYSTEM PERMEASE PROTEIN"/>
    <property type="match status" value="1"/>
</dbReference>
<dbReference type="SUPFAM" id="SSF161098">
    <property type="entry name" value="MetI-like"/>
    <property type="match status" value="1"/>
</dbReference>
<dbReference type="SUPFAM" id="SSF50978">
    <property type="entry name" value="WD40 repeat-like"/>
    <property type="match status" value="1"/>
</dbReference>
<dbReference type="CDD" id="cd06261">
    <property type="entry name" value="TM_PBP2"/>
    <property type="match status" value="1"/>
</dbReference>
<dbReference type="Gene3D" id="2.130.10.10">
    <property type="entry name" value="YVTN repeat-like/Quinoprotein amine dehydrogenase"/>
    <property type="match status" value="1"/>
</dbReference>
<dbReference type="InterPro" id="IPR015943">
    <property type="entry name" value="WD40/YVTN_repeat-like_dom_sf"/>
</dbReference>
<evidence type="ECO:0000313" key="7">
    <source>
        <dbReference type="EMBL" id="VAW68025.1"/>
    </source>
</evidence>
<dbReference type="GO" id="GO:0055085">
    <property type="term" value="P:transmembrane transport"/>
    <property type="evidence" value="ECO:0007669"/>
    <property type="project" value="InterPro"/>
</dbReference>
<dbReference type="Gene3D" id="1.10.3720.10">
    <property type="entry name" value="MetI-like"/>
    <property type="match status" value="1"/>
</dbReference>
<dbReference type="PROSITE" id="PS50928">
    <property type="entry name" value="ABC_TM1"/>
    <property type="match status" value="1"/>
</dbReference>
<feature type="transmembrane region" description="Helical" evidence="5">
    <location>
        <begin position="732"/>
        <end position="751"/>
    </location>
</feature>
<evidence type="ECO:0000259" key="6">
    <source>
        <dbReference type="PROSITE" id="PS50928"/>
    </source>
</evidence>
<dbReference type="Pfam" id="PF00528">
    <property type="entry name" value="BPD_transp_1"/>
    <property type="match status" value="1"/>
</dbReference>
<name>A0A3B0XI83_9ZZZZ</name>
<keyword evidence="4 5" id="KW-0472">Membrane</keyword>
<keyword evidence="2 5" id="KW-0812">Transmembrane</keyword>
<dbReference type="InterPro" id="IPR000515">
    <property type="entry name" value="MetI-like"/>
</dbReference>
<feature type="domain" description="ABC transmembrane type-1" evidence="6">
    <location>
        <begin position="466"/>
        <end position="751"/>
    </location>
</feature>
<comment type="subcellular location">
    <subcellularLocation>
        <location evidence="1">Membrane</location>
        <topology evidence="1">Multi-pass membrane protein</topology>
    </subcellularLocation>
</comment>
<reference evidence="7" key="1">
    <citation type="submission" date="2018-06" db="EMBL/GenBank/DDBJ databases">
        <authorList>
            <person name="Zhirakovskaya E."/>
        </authorList>
    </citation>
    <scope>NUCLEOTIDE SEQUENCE</scope>
</reference>
<dbReference type="EMBL" id="UOFI01000115">
    <property type="protein sequence ID" value="VAW68025.1"/>
    <property type="molecule type" value="Genomic_DNA"/>
</dbReference>
<evidence type="ECO:0000256" key="2">
    <source>
        <dbReference type="ARBA" id="ARBA00022692"/>
    </source>
</evidence>
<feature type="transmembrane region" description="Helical" evidence="5">
    <location>
        <begin position="661"/>
        <end position="681"/>
    </location>
</feature>
<feature type="transmembrane region" description="Helical" evidence="5">
    <location>
        <begin position="570"/>
        <end position="590"/>
    </location>
</feature>
<keyword evidence="3 5" id="KW-1133">Transmembrane helix</keyword>
<evidence type="ECO:0000256" key="4">
    <source>
        <dbReference type="ARBA" id="ARBA00023136"/>
    </source>
</evidence>